<keyword evidence="9" id="KW-1133">Transmembrane helix</keyword>
<evidence type="ECO:0000259" key="16">
    <source>
        <dbReference type="Pfam" id="PF05199"/>
    </source>
</evidence>
<comment type="similarity">
    <text evidence="4 12">Belongs to the GMC oxidoreductase family.</text>
</comment>
<sequence>MATATVTGKIPKASPPSALPSNDPLTPEQWKTFLAISDAFVPAVQPKSKADPMHQLAVPDDEYSRAMSVLERITPTETGRLLVDNYLQESPGTSEAFRKAVYRLMSFFMVPDQKNQLIMVLNVLNYRAGSLLLTGSTTPISEQPVHVREQILRGWENSRLPPLRLLMRSLQMLTKQSWIQTSPSMGPLLGYPRVPVHGTPGKGFEYSFIQMPPGDGPEIIETDVVVVGSGCGAGVSAKNVADAGYRVIVAEAGHYWPPEHLPMTEQEGQTNLFMNGGLMLSDDQSIGVAAGQTWGGGGTVNWSASLQTQSFVRKEWADSGLPYFTSAEFQADLDTVCNRMGVSTDFIQHNQTNQLLMEGARKLGYGHKAVPQNTGGKQHYCGYCTLGCASCEKQGPVISYLPDAARAGAQFIEGFHVKKVLFEDKKGGRTAVGVQGIWKSRDLNGGIEGPSTVIRDVIIKAKRVIVSGGTMQSPLLLMRSGLKNSNIGKYLHLHPVSFLGAIHEREIKPWEGGILTAVVSEYENLDGVGHGAKIEATNMLPATWLPWAAWDGGLGYKINAARMKHMVGYISIARDRDTGSVFIDPNDGRCRINYHPSAFDKKHIMEGVIACAKIQYIAGATEIFTTIPHVPKFVRNPANAGLGINDPEFVAWLATVRRAGFPSPETLFVSAHQMGTCRMGASKGTSVVDPKGKVWDTQGLYVADASVFPSASGVNPMITNMAISNYISRNVVAGLADGIRGKL</sequence>
<evidence type="ECO:0000256" key="1">
    <source>
        <dbReference type="ARBA" id="ARBA00000920"/>
    </source>
</evidence>
<dbReference type="OrthoDB" id="269227at2759"/>
<comment type="function">
    <text evidence="2">Long-chain fatty alcohol oxidase involved in the omega-oxidation pathway of lipid degradation.</text>
</comment>
<dbReference type="PANTHER" id="PTHR46056">
    <property type="entry name" value="LONG-CHAIN-ALCOHOL OXIDASE"/>
    <property type="match status" value="1"/>
</dbReference>
<protein>
    <recommendedName>
        <fullName evidence="5 12">Long-chain-alcohol oxidase</fullName>
        <ecNumber evidence="5 12">1.1.3.20</ecNumber>
    </recommendedName>
</protein>
<dbReference type="GO" id="GO:0016020">
    <property type="term" value="C:membrane"/>
    <property type="evidence" value="ECO:0007669"/>
    <property type="project" value="UniProtKB-SubCell"/>
</dbReference>
<dbReference type="InterPro" id="IPR007867">
    <property type="entry name" value="GMC_OxRtase_C"/>
</dbReference>
<comment type="catalytic activity">
    <reaction evidence="1 12">
        <text>a long-chain primary fatty alcohol + O2 = a long-chain fatty aldehyde + H2O2</text>
        <dbReference type="Rhea" id="RHEA:22756"/>
        <dbReference type="ChEBI" id="CHEBI:15379"/>
        <dbReference type="ChEBI" id="CHEBI:16240"/>
        <dbReference type="ChEBI" id="CHEBI:17176"/>
        <dbReference type="ChEBI" id="CHEBI:77396"/>
        <dbReference type="EC" id="1.1.3.20"/>
    </reaction>
</comment>
<organism evidence="17 18">
    <name type="scientific">Pseudovirgaria hyperparasitica</name>
    <dbReference type="NCBI Taxonomy" id="470096"/>
    <lineage>
        <taxon>Eukaryota</taxon>
        <taxon>Fungi</taxon>
        <taxon>Dikarya</taxon>
        <taxon>Ascomycota</taxon>
        <taxon>Pezizomycotina</taxon>
        <taxon>Dothideomycetes</taxon>
        <taxon>Dothideomycetes incertae sedis</taxon>
        <taxon>Acrospermales</taxon>
        <taxon>Acrospermaceae</taxon>
        <taxon>Pseudovirgaria</taxon>
    </lineage>
</organism>
<evidence type="ECO:0000256" key="9">
    <source>
        <dbReference type="ARBA" id="ARBA00022989"/>
    </source>
</evidence>
<evidence type="ECO:0000313" key="18">
    <source>
        <dbReference type="Proteomes" id="UP000799437"/>
    </source>
</evidence>
<reference evidence="17" key="1">
    <citation type="journal article" date="2020" name="Stud. Mycol.">
        <title>101 Dothideomycetes genomes: a test case for predicting lifestyles and emergence of pathogens.</title>
        <authorList>
            <person name="Haridas S."/>
            <person name="Albert R."/>
            <person name="Binder M."/>
            <person name="Bloem J."/>
            <person name="Labutti K."/>
            <person name="Salamov A."/>
            <person name="Andreopoulos B."/>
            <person name="Baker S."/>
            <person name="Barry K."/>
            <person name="Bills G."/>
            <person name="Bluhm B."/>
            <person name="Cannon C."/>
            <person name="Castanera R."/>
            <person name="Culley D."/>
            <person name="Daum C."/>
            <person name="Ezra D."/>
            <person name="Gonzalez J."/>
            <person name="Henrissat B."/>
            <person name="Kuo A."/>
            <person name="Liang C."/>
            <person name="Lipzen A."/>
            <person name="Lutzoni F."/>
            <person name="Magnuson J."/>
            <person name="Mondo S."/>
            <person name="Nolan M."/>
            <person name="Ohm R."/>
            <person name="Pangilinan J."/>
            <person name="Park H.-J."/>
            <person name="Ramirez L."/>
            <person name="Alfaro M."/>
            <person name="Sun H."/>
            <person name="Tritt A."/>
            <person name="Yoshinaga Y."/>
            <person name="Zwiers L.-H."/>
            <person name="Turgeon B."/>
            <person name="Goodwin S."/>
            <person name="Spatafora J."/>
            <person name="Crous P."/>
            <person name="Grigoriev I."/>
        </authorList>
    </citation>
    <scope>NUCLEOTIDE SEQUENCE</scope>
    <source>
        <strain evidence="17">CBS 121739</strain>
    </source>
</reference>
<dbReference type="EMBL" id="ML996583">
    <property type="protein sequence ID" value="KAF2753833.1"/>
    <property type="molecule type" value="Genomic_DNA"/>
</dbReference>
<dbReference type="RefSeq" id="XP_033596284.1">
    <property type="nucleotide sequence ID" value="XM_033742540.1"/>
</dbReference>
<feature type="domain" description="Glucose-methanol-choline oxidoreductase N-terminal" evidence="15">
    <location>
        <begin position="271"/>
        <end position="496"/>
    </location>
</feature>
<dbReference type="EC" id="1.1.3.20" evidence="5 12"/>
<dbReference type="InterPro" id="IPR036188">
    <property type="entry name" value="FAD/NAD-bd_sf"/>
</dbReference>
<dbReference type="AlphaFoldDB" id="A0A6A6VUD9"/>
<dbReference type="GO" id="GO:0046577">
    <property type="term" value="F:long-chain-alcohol oxidase activity"/>
    <property type="evidence" value="ECO:0007669"/>
    <property type="project" value="UniProtKB-EC"/>
</dbReference>
<dbReference type="InterPro" id="IPR012400">
    <property type="entry name" value="Long_Oxdase"/>
</dbReference>
<evidence type="ECO:0000259" key="15">
    <source>
        <dbReference type="Pfam" id="PF00732"/>
    </source>
</evidence>
<dbReference type="InterPro" id="IPR000172">
    <property type="entry name" value="GMC_OxRdtase_N"/>
</dbReference>
<dbReference type="Pfam" id="PF05199">
    <property type="entry name" value="GMC_oxred_C"/>
    <property type="match status" value="1"/>
</dbReference>
<evidence type="ECO:0000256" key="3">
    <source>
        <dbReference type="ARBA" id="ARBA00004370"/>
    </source>
</evidence>
<evidence type="ECO:0000256" key="11">
    <source>
        <dbReference type="ARBA" id="ARBA00023136"/>
    </source>
</evidence>
<evidence type="ECO:0000256" key="12">
    <source>
        <dbReference type="PIRNR" id="PIRNR028937"/>
    </source>
</evidence>
<accession>A0A6A6VUD9</accession>
<evidence type="ECO:0000256" key="5">
    <source>
        <dbReference type="ARBA" id="ARBA00013125"/>
    </source>
</evidence>
<dbReference type="InterPro" id="IPR049874">
    <property type="entry name" value="ROK_cs"/>
</dbReference>
<evidence type="ECO:0000256" key="13">
    <source>
        <dbReference type="PIRSR" id="PIRSR028937-1"/>
    </source>
</evidence>
<dbReference type="GeneID" id="54483594"/>
<dbReference type="PIRSF" id="PIRSF028937">
    <property type="entry name" value="Lg_Ch_AO"/>
    <property type="match status" value="1"/>
</dbReference>
<evidence type="ECO:0000256" key="4">
    <source>
        <dbReference type="ARBA" id="ARBA00010790"/>
    </source>
</evidence>
<feature type="active site" description="Proton acceptor" evidence="13">
    <location>
        <position position="672"/>
    </location>
</feature>
<dbReference type="Pfam" id="PF00732">
    <property type="entry name" value="GMC_oxred_N"/>
    <property type="match status" value="1"/>
</dbReference>
<keyword evidence="8" id="KW-0274">FAD</keyword>
<evidence type="ECO:0000256" key="14">
    <source>
        <dbReference type="SAM" id="MobiDB-lite"/>
    </source>
</evidence>
<dbReference type="Gene3D" id="3.50.50.60">
    <property type="entry name" value="FAD/NAD(P)-binding domain"/>
    <property type="match status" value="2"/>
</dbReference>
<evidence type="ECO:0000256" key="2">
    <source>
        <dbReference type="ARBA" id="ARBA00003842"/>
    </source>
</evidence>
<evidence type="ECO:0000256" key="8">
    <source>
        <dbReference type="ARBA" id="ARBA00022827"/>
    </source>
</evidence>
<evidence type="ECO:0000313" key="17">
    <source>
        <dbReference type="EMBL" id="KAF2753833.1"/>
    </source>
</evidence>
<evidence type="ECO:0000256" key="7">
    <source>
        <dbReference type="ARBA" id="ARBA00022692"/>
    </source>
</evidence>
<dbReference type="GO" id="GO:0050660">
    <property type="term" value="F:flavin adenine dinucleotide binding"/>
    <property type="evidence" value="ECO:0007669"/>
    <property type="project" value="InterPro"/>
</dbReference>
<feature type="region of interest" description="Disordered" evidence="14">
    <location>
        <begin position="1"/>
        <end position="24"/>
    </location>
</feature>
<gene>
    <name evidence="17" type="ORF">EJ05DRAFT_457773</name>
</gene>
<keyword evidence="10 12" id="KW-0560">Oxidoreductase</keyword>
<evidence type="ECO:0000256" key="6">
    <source>
        <dbReference type="ARBA" id="ARBA00022630"/>
    </source>
</evidence>
<proteinExistence type="inferred from homology"/>
<dbReference type="Proteomes" id="UP000799437">
    <property type="component" value="Unassembled WGS sequence"/>
</dbReference>
<dbReference type="PROSITE" id="PS01125">
    <property type="entry name" value="ROK"/>
    <property type="match status" value="1"/>
</dbReference>
<dbReference type="PANTHER" id="PTHR46056:SF12">
    <property type="entry name" value="LONG-CHAIN-ALCOHOL OXIDASE"/>
    <property type="match status" value="1"/>
</dbReference>
<keyword evidence="11" id="KW-0472">Membrane</keyword>
<evidence type="ECO:0000256" key="10">
    <source>
        <dbReference type="ARBA" id="ARBA00023002"/>
    </source>
</evidence>
<keyword evidence="18" id="KW-1185">Reference proteome</keyword>
<keyword evidence="7" id="KW-0812">Transmembrane</keyword>
<dbReference type="SUPFAM" id="SSF51905">
    <property type="entry name" value="FAD/NAD(P)-binding domain"/>
    <property type="match status" value="1"/>
</dbReference>
<name>A0A6A6VUD9_9PEZI</name>
<comment type="subcellular location">
    <subcellularLocation>
        <location evidence="3">Membrane</location>
    </subcellularLocation>
</comment>
<keyword evidence="6" id="KW-0285">Flavoprotein</keyword>
<feature type="domain" description="Glucose-methanol-choline oxidoreductase C-terminal" evidence="16">
    <location>
        <begin position="580"/>
        <end position="723"/>
    </location>
</feature>